<dbReference type="InterPro" id="IPR058404">
    <property type="entry name" value="DUF8091"/>
</dbReference>
<dbReference type="AlphaFoldDB" id="A0A9D1AJG4"/>
<evidence type="ECO:0000259" key="1">
    <source>
        <dbReference type="Pfam" id="PF26351"/>
    </source>
</evidence>
<accession>A0A9D1AJG4</accession>
<proteinExistence type="predicted"/>
<dbReference type="Pfam" id="PF26351">
    <property type="entry name" value="DUF8091"/>
    <property type="match status" value="1"/>
</dbReference>
<evidence type="ECO:0000313" key="2">
    <source>
        <dbReference type="EMBL" id="HIR41245.1"/>
    </source>
</evidence>
<sequence length="252" mass="28130">MILPVDQQRFAAACEWAAQHPTPGVGGLGEKSTHRALKYYFLPQENCHEQKVGSFVVDGLSEEGILEIQSWNLYTLLPKLEAFLEKYPVTVVYPVVVQAQILWLDPVTGETVSQGKRSRRCGVNGVLPQLYGLRKLLTHPHLRIAAVTLTQRQLRKLDGRGKEKKIHATKLDNIPLSAGEILWLDTPKDYAQLLPAALPEEFSAQTLAKAMNISTKDAPALTGVYRALGLLEGETRGNRRCWRRKTSSQNQP</sequence>
<reference evidence="2" key="2">
    <citation type="journal article" date="2021" name="PeerJ">
        <title>Extensive microbial diversity within the chicken gut microbiome revealed by metagenomics and culture.</title>
        <authorList>
            <person name="Gilroy R."/>
            <person name="Ravi A."/>
            <person name="Getino M."/>
            <person name="Pursley I."/>
            <person name="Horton D.L."/>
            <person name="Alikhan N.F."/>
            <person name="Baker D."/>
            <person name="Gharbi K."/>
            <person name="Hall N."/>
            <person name="Watson M."/>
            <person name="Adriaenssens E.M."/>
            <person name="Foster-Nyarko E."/>
            <person name="Jarju S."/>
            <person name="Secka A."/>
            <person name="Antonio M."/>
            <person name="Oren A."/>
            <person name="Chaudhuri R.R."/>
            <person name="La Ragione R."/>
            <person name="Hildebrand F."/>
            <person name="Pallen M.J."/>
        </authorList>
    </citation>
    <scope>NUCLEOTIDE SEQUENCE</scope>
    <source>
        <strain evidence="2">CHK184-25365</strain>
    </source>
</reference>
<feature type="domain" description="DUF8091" evidence="1">
    <location>
        <begin position="31"/>
        <end position="181"/>
    </location>
</feature>
<protein>
    <recommendedName>
        <fullName evidence="1">DUF8091 domain-containing protein</fullName>
    </recommendedName>
</protein>
<evidence type="ECO:0000313" key="3">
    <source>
        <dbReference type="Proteomes" id="UP000886749"/>
    </source>
</evidence>
<organism evidence="2 3">
    <name type="scientific">Candidatus Egerieicola pullicola</name>
    <dbReference type="NCBI Taxonomy" id="2840775"/>
    <lineage>
        <taxon>Bacteria</taxon>
        <taxon>Bacillati</taxon>
        <taxon>Bacillota</taxon>
        <taxon>Clostridia</taxon>
        <taxon>Eubacteriales</taxon>
        <taxon>Oscillospiraceae</taxon>
        <taxon>Oscillospiraceae incertae sedis</taxon>
        <taxon>Candidatus Egerieicola</taxon>
    </lineage>
</organism>
<comment type="caution">
    <text evidence="2">The sequence shown here is derived from an EMBL/GenBank/DDBJ whole genome shotgun (WGS) entry which is preliminary data.</text>
</comment>
<gene>
    <name evidence="2" type="ORF">IAB36_05410</name>
</gene>
<reference evidence="2" key="1">
    <citation type="submission" date="2020-10" db="EMBL/GenBank/DDBJ databases">
        <authorList>
            <person name="Gilroy R."/>
        </authorList>
    </citation>
    <scope>NUCLEOTIDE SEQUENCE</scope>
    <source>
        <strain evidence="2">CHK184-25365</strain>
    </source>
</reference>
<dbReference type="Proteomes" id="UP000886749">
    <property type="component" value="Unassembled WGS sequence"/>
</dbReference>
<name>A0A9D1AJG4_9FIRM</name>
<dbReference type="EMBL" id="DVGY01000118">
    <property type="protein sequence ID" value="HIR41245.1"/>
    <property type="molecule type" value="Genomic_DNA"/>
</dbReference>